<evidence type="ECO:0000313" key="4">
    <source>
        <dbReference type="EMBL" id="GIJ05477.1"/>
    </source>
</evidence>
<accession>A0A8J3YCY5</accession>
<evidence type="ECO:0000256" key="1">
    <source>
        <dbReference type="ARBA" id="ARBA00007362"/>
    </source>
</evidence>
<dbReference type="EMBL" id="BOOY01000033">
    <property type="protein sequence ID" value="GIJ05477.1"/>
    <property type="molecule type" value="Genomic_DNA"/>
</dbReference>
<feature type="transmembrane region" description="Helical" evidence="2">
    <location>
        <begin position="179"/>
        <end position="198"/>
    </location>
</feature>
<feature type="transmembrane region" description="Helical" evidence="2">
    <location>
        <begin position="33"/>
        <end position="54"/>
    </location>
</feature>
<feature type="transmembrane region" description="Helical" evidence="2">
    <location>
        <begin position="236"/>
        <end position="258"/>
    </location>
</feature>
<organism evidence="4 5">
    <name type="scientific">Spirilliplanes yamanashiensis</name>
    <dbReference type="NCBI Taxonomy" id="42233"/>
    <lineage>
        <taxon>Bacteria</taxon>
        <taxon>Bacillati</taxon>
        <taxon>Actinomycetota</taxon>
        <taxon>Actinomycetes</taxon>
        <taxon>Micromonosporales</taxon>
        <taxon>Micromonosporaceae</taxon>
        <taxon>Spirilliplanes</taxon>
    </lineage>
</organism>
<dbReference type="AlphaFoldDB" id="A0A8J3YCY5"/>
<feature type="transmembrane region" description="Helical" evidence="2">
    <location>
        <begin position="92"/>
        <end position="111"/>
    </location>
</feature>
<feature type="transmembrane region" description="Helical" evidence="2">
    <location>
        <begin position="264"/>
        <end position="282"/>
    </location>
</feature>
<dbReference type="InterPro" id="IPR037185">
    <property type="entry name" value="EmrE-like"/>
</dbReference>
<evidence type="ECO:0000313" key="5">
    <source>
        <dbReference type="Proteomes" id="UP000652013"/>
    </source>
</evidence>
<evidence type="ECO:0000256" key="2">
    <source>
        <dbReference type="SAM" id="Phobius"/>
    </source>
</evidence>
<keyword evidence="2" id="KW-0472">Membrane</keyword>
<proteinExistence type="inferred from homology"/>
<dbReference type="SUPFAM" id="SSF103481">
    <property type="entry name" value="Multidrug resistance efflux transporter EmrE"/>
    <property type="match status" value="2"/>
</dbReference>
<feature type="domain" description="EamA" evidence="3">
    <location>
        <begin position="153"/>
        <end position="281"/>
    </location>
</feature>
<dbReference type="InterPro" id="IPR000620">
    <property type="entry name" value="EamA_dom"/>
</dbReference>
<protein>
    <submittedName>
        <fullName evidence="4">Multidrug transporter</fullName>
    </submittedName>
</protein>
<keyword evidence="2" id="KW-1133">Transmembrane helix</keyword>
<keyword evidence="2" id="KW-0812">Transmembrane</keyword>
<dbReference type="Proteomes" id="UP000652013">
    <property type="component" value="Unassembled WGS sequence"/>
</dbReference>
<name>A0A8J3YCY5_9ACTN</name>
<keyword evidence="5" id="KW-1185">Reference proteome</keyword>
<evidence type="ECO:0000259" key="3">
    <source>
        <dbReference type="Pfam" id="PF00892"/>
    </source>
</evidence>
<comment type="similarity">
    <text evidence="1">Belongs to the EamA transporter family.</text>
</comment>
<sequence>MVIVGALLALLAAVSYGAGDFVGGVGGRRTVPALVTVVIQVVGVLSAALAVLVVPGGAPTAAVLAWGALSGVGSGIGNAALFRGLALGRMSVVAPVSAVTTALLPALAGVLDGDRLSGLAWAGVAVALPAIALVSREPGGADAGEPLRDVRYGLLAGTGFGLLFIALDRAGTAAGAWPLLPGQLVAVAVVAALAGPAMRRADRAGWGPAVRWGLPSGLLGAAANLLFLAATGRGQLTVAAVLTALYPAVTVLLAATVLRERLRAVQAVGLAAAGVAVTLVVLG</sequence>
<comment type="caution">
    <text evidence="4">The sequence shown here is derived from an EMBL/GenBank/DDBJ whole genome shotgun (WGS) entry which is preliminary data.</text>
</comment>
<reference evidence="4" key="1">
    <citation type="submission" date="2021-01" db="EMBL/GenBank/DDBJ databases">
        <title>Whole genome shotgun sequence of Spirilliplanes yamanashiensis NBRC 15828.</title>
        <authorList>
            <person name="Komaki H."/>
            <person name="Tamura T."/>
        </authorList>
    </citation>
    <scope>NUCLEOTIDE SEQUENCE</scope>
    <source>
        <strain evidence="4">NBRC 15828</strain>
    </source>
</reference>
<feature type="transmembrane region" description="Helical" evidence="2">
    <location>
        <begin position="210"/>
        <end position="229"/>
    </location>
</feature>
<dbReference type="GO" id="GO:0016020">
    <property type="term" value="C:membrane"/>
    <property type="evidence" value="ECO:0007669"/>
    <property type="project" value="InterPro"/>
</dbReference>
<feature type="transmembrane region" description="Helical" evidence="2">
    <location>
        <begin position="61"/>
        <end position="86"/>
    </location>
</feature>
<dbReference type="Pfam" id="PF00892">
    <property type="entry name" value="EamA"/>
    <property type="match status" value="1"/>
</dbReference>
<gene>
    <name evidence="4" type="ORF">Sya03_48290</name>
</gene>